<dbReference type="eggNOG" id="ENOG503429V">
    <property type="taxonomic scope" value="Bacteria"/>
</dbReference>
<protein>
    <submittedName>
        <fullName evidence="1">Uncharacterized protein</fullName>
    </submittedName>
</protein>
<evidence type="ECO:0000313" key="1">
    <source>
        <dbReference type="EMBL" id="KEO83578.1"/>
    </source>
</evidence>
<dbReference type="EMBL" id="JMIR01000010">
    <property type="protein sequence ID" value="KEO83578.1"/>
    <property type="molecule type" value="Genomic_DNA"/>
</dbReference>
<gene>
    <name evidence="1" type="ORF">EL26_09200</name>
</gene>
<dbReference type="AlphaFoldDB" id="A0A074LUG7"/>
<organism evidence="1 2">
    <name type="scientific">Tumebacillus flagellatus</name>
    <dbReference type="NCBI Taxonomy" id="1157490"/>
    <lineage>
        <taxon>Bacteria</taxon>
        <taxon>Bacillati</taxon>
        <taxon>Bacillota</taxon>
        <taxon>Bacilli</taxon>
        <taxon>Bacillales</taxon>
        <taxon>Alicyclobacillaceae</taxon>
        <taxon>Tumebacillus</taxon>
    </lineage>
</organism>
<keyword evidence="2" id="KW-1185">Reference proteome</keyword>
<evidence type="ECO:0000313" key="2">
    <source>
        <dbReference type="Proteomes" id="UP000027931"/>
    </source>
</evidence>
<reference evidence="1 2" key="1">
    <citation type="journal article" date="2013" name="Int. J. Syst. Evol. Microbiol.">
        <title>Tumebacillus flagellatus sp. nov., an alpha-amylase/pullulanase-producing bacterium isolated from cassava wastewater.</title>
        <authorList>
            <person name="Wang Q."/>
            <person name="Xie N."/>
            <person name="Qin Y."/>
            <person name="Shen N."/>
            <person name="Zhu J."/>
            <person name="Mi H."/>
            <person name="Huang R."/>
        </authorList>
    </citation>
    <scope>NUCLEOTIDE SEQUENCE [LARGE SCALE GENOMIC DNA]</scope>
    <source>
        <strain evidence="1 2">GST4</strain>
    </source>
</reference>
<comment type="caution">
    <text evidence="1">The sequence shown here is derived from an EMBL/GenBank/DDBJ whole genome shotgun (WGS) entry which is preliminary data.</text>
</comment>
<dbReference type="OrthoDB" id="2382119at2"/>
<dbReference type="RefSeq" id="WP_038086966.1">
    <property type="nucleotide sequence ID" value="NZ_JMIR01000010.1"/>
</dbReference>
<accession>A0A074LUG7</accession>
<sequence>MENQIVIYRNISGETTRAQVDLWKSRVARSGIQLEEKGKGKTLIFHLYVKDDEVIFYMYENGKSLHVLIEYMRVKKSDGRMVKMIDALITDLQLRGEKYQTIRGELYRTLYVNGLIMDDGPFAERKPAPDFDLRLSREILMGHIYIVLDEFAEAKRLGIAEAEAESAERLRSFAEELQRIEDVLKNNRFNTET</sequence>
<name>A0A074LUG7_9BACL</name>
<proteinExistence type="predicted"/>
<dbReference type="Proteomes" id="UP000027931">
    <property type="component" value="Unassembled WGS sequence"/>
</dbReference>